<evidence type="ECO:0000313" key="8">
    <source>
        <dbReference type="EMBL" id="EPD28752.1"/>
    </source>
</evidence>
<dbReference type="SUPFAM" id="SSF53383">
    <property type="entry name" value="PLP-dependent transferases"/>
    <property type="match status" value="1"/>
</dbReference>
<dbReference type="InterPro" id="IPR004839">
    <property type="entry name" value="Aminotransferase_I/II_large"/>
</dbReference>
<evidence type="ECO:0000259" key="7">
    <source>
        <dbReference type="Pfam" id="PF00155"/>
    </source>
</evidence>
<dbReference type="PANTHER" id="PTHR43643:SF3">
    <property type="entry name" value="HISTIDINOL-PHOSPHATE AMINOTRANSFERASE"/>
    <property type="match status" value="1"/>
</dbReference>
<dbReference type="InterPro" id="IPR050106">
    <property type="entry name" value="HistidinolP_aminotransfase"/>
</dbReference>
<comment type="similarity">
    <text evidence="6">Belongs to the class-II pyridoxal-phosphate-dependent aminotransferase family. Histidinol-phosphate aminotransferase subfamily.</text>
</comment>
<dbReference type="AlphaFoldDB" id="S2W842"/>
<keyword evidence="5 6" id="KW-0663">Pyridoxal phosphate</keyword>
<reference evidence="8 9" key="1">
    <citation type="submission" date="2013-05" db="EMBL/GenBank/DDBJ databases">
        <title>The Genome Sequence of Actinobaculum schaalii FB123-CNA2.</title>
        <authorList>
            <consortium name="The Broad Institute Genomics Platform"/>
            <person name="Earl A."/>
            <person name="Ward D."/>
            <person name="Feldgarden M."/>
            <person name="Gevers D."/>
            <person name="Saerens B."/>
            <person name="Vaneechoutte M."/>
            <person name="Walker B."/>
            <person name="Young S."/>
            <person name="Zeng Q."/>
            <person name="Gargeya S."/>
            <person name="Fitzgerald M."/>
            <person name="Haas B."/>
            <person name="Abouelleil A."/>
            <person name="Allen A.W."/>
            <person name="Alvarado L."/>
            <person name="Arachchi H.M."/>
            <person name="Berlin A.M."/>
            <person name="Chapman S.B."/>
            <person name="Gainer-Dewar J."/>
            <person name="Goldberg J."/>
            <person name="Griggs A."/>
            <person name="Gujja S."/>
            <person name="Hansen M."/>
            <person name="Howarth C."/>
            <person name="Imamovic A."/>
            <person name="Ireland A."/>
            <person name="Larimer J."/>
            <person name="McCowan C."/>
            <person name="Murphy C."/>
            <person name="Pearson M."/>
            <person name="Poon T.W."/>
            <person name="Priest M."/>
            <person name="Roberts A."/>
            <person name="Saif S."/>
            <person name="Shea T."/>
            <person name="Sisk P."/>
            <person name="Sykes S."/>
            <person name="Wortman J."/>
            <person name="Nusbaum C."/>
            <person name="Birren B."/>
        </authorList>
    </citation>
    <scope>NUCLEOTIDE SEQUENCE [LARGE SCALE GENOMIC DNA]</scope>
    <source>
        <strain evidence="8 9">FB123-CNA-2</strain>
    </source>
</reference>
<dbReference type="InterPro" id="IPR015424">
    <property type="entry name" value="PyrdxlP-dep_Trfase"/>
</dbReference>
<dbReference type="STRING" id="59505.FB03_07350"/>
<dbReference type="PATRIC" id="fig|883067.3.peg.283"/>
<dbReference type="CDD" id="cd00609">
    <property type="entry name" value="AAT_like"/>
    <property type="match status" value="1"/>
</dbReference>
<dbReference type="Pfam" id="PF00155">
    <property type="entry name" value="Aminotran_1_2"/>
    <property type="match status" value="1"/>
</dbReference>
<dbReference type="HOGENOM" id="CLU_017584_3_3_11"/>
<keyword evidence="6" id="KW-0028">Amino-acid biosynthesis</keyword>
<proteinExistence type="inferred from homology"/>
<evidence type="ECO:0000256" key="5">
    <source>
        <dbReference type="ARBA" id="ARBA00022898"/>
    </source>
</evidence>
<dbReference type="InterPro" id="IPR005861">
    <property type="entry name" value="HisP_aminotrans"/>
</dbReference>
<organism evidence="8 9">
    <name type="scientific">Actinotignum schaalii FB123-CNA-2</name>
    <dbReference type="NCBI Taxonomy" id="883067"/>
    <lineage>
        <taxon>Bacteria</taxon>
        <taxon>Bacillati</taxon>
        <taxon>Actinomycetota</taxon>
        <taxon>Actinomycetes</taxon>
        <taxon>Actinomycetales</taxon>
        <taxon>Actinomycetaceae</taxon>
        <taxon>Actinotignum</taxon>
    </lineage>
</organism>
<evidence type="ECO:0000256" key="2">
    <source>
        <dbReference type="ARBA" id="ARBA00011738"/>
    </source>
</evidence>
<dbReference type="InterPro" id="IPR001917">
    <property type="entry name" value="Aminotrans_II_pyridoxalP_BS"/>
</dbReference>
<dbReference type="GO" id="GO:0000105">
    <property type="term" value="P:L-histidine biosynthetic process"/>
    <property type="evidence" value="ECO:0007669"/>
    <property type="project" value="UniProtKB-UniRule"/>
</dbReference>
<name>S2W842_9ACTO</name>
<comment type="catalytic activity">
    <reaction evidence="6">
        <text>L-histidinol phosphate + 2-oxoglutarate = 3-(imidazol-4-yl)-2-oxopropyl phosphate + L-glutamate</text>
        <dbReference type="Rhea" id="RHEA:23744"/>
        <dbReference type="ChEBI" id="CHEBI:16810"/>
        <dbReference type="ChEBI" id="CHEBI:29985"/>
        <dbReference type="ChEBI" id="CHEBI:57766"/>
        <dbReference type="ChEBI" id="CHEBI:57980"/>
        <dbReference type="EC" id="2.6.1.9"/>
    </reaction>
</comment>
<evidence type="ECO:0000256" key="6">
    <source>
        <dbReference type="HAMAP-Rule" id="MF_01023"/>
    </source>
</evidence>
<comment type="cofactor">
    <cofactor evidence="1 6">
        <name>pyridoxal 5'-phosphate</name>
        <dbReference type="ChEBI" id="CHEBI:597326"/>
    </cofactor>
</comment>
<evidence type="ECO:0000256" key="1">
    <source>
        <dbReference type="ARBA" id="ARBA00001933"/>
    </source>
</evidence>
<dbReference type="EMBL" id="AGWM01000002">
    <property type="protein sequence ID" value="EPD28752.1"/>
    <property type="molecule type" value="Genomic_DNA"/>
</dbReference>
<feature type="domain" description="Aminotransferase class I/classII large" evidence="7">
    <location>
        <begin position="44"/>
        <end position="370"/>
    </location>
</feature>
<feature type="modified residue" description="N6-(pyridoxal phosphate)lysine" evidence="6">
    <location>
        <position position="248"/>
    </location>
</feature>
<comment type="caution">
    <text evidence="8">The sequence shown here is derived from an EMBL/GenBank/DDBJ whole genome shotgun (WGS) entry which is preliminary data.</text>
</comment>
<dbReference type="PANTHER" id="PTHR43643">
    <property type="entry name" value="HISTIDINOL-PHOSPHATE AMINOTRANSFERASE 2"/>
    <property type="match status" value="1"/>
</dbReference>
<dbReference type="GO" id="GO:0030170">
    <property type="term" value="F:pyridoxal phosphate binding"/>
    <property type="evidence" value="ECO:0007669"/>
    <property type="project" value="InterPro"/>
</dbReference>
<keyword evidence="4 6" id="KW-0808">Transferase</keyword>
<dbReference type="InterPro" id="IPR024892">
    <property type="entry name" value="ArAT"/>
</dbReference>
<evidence type="ECO:0000256" key="3">
    <source>
        <dbReference type="ARBA" id="ARBA00022576"/>
    </source>
</evidence>
<dbReference type="GO" id="GO:0004400">
    <property type="term" value="F:histidinol-phosphate transaminase activity"/>
    <property type="evidence" value="ECO:0007669"/>
    <property type="project" value="UniProtKB-UniRule"/>
</dbReference>
<sequence>MRGRRGTAPGWLAVMVHNRRMQWFRPELADLPSYVAGKRPRNADSVKLSSNEVPFPPTPAVAAALAAAVDQGGELNRYPDMSCAQLTAALAAYENWDPSGIVVGNGSTALIEKFLQAVVTPGGEVVSPWRSFEAYPIATIAAGGRFVGVPLRADGTHDLEAMVAAITENTRAILLCSPNNPTGTTIPHAELASFLSRVPARIPILLDEAYIHFAPAVGESQASRAVVQNGKELARQYPNVAVARTFSKAFALAGLRLGYLLTSPALAEPLRRIATPFGVNRLAQVAGQAALSEADIVLERAAQLAGARDELAEQLSRADWHTPTSHANFLWMSAAELARHGVSAARFEDACMDAGVLVRVLGEGVRVSVAEPEGSTRVLAAVRALARS</sequence>
<comment type="pathway">
    <text evidence="6">Amino-acid biosynthesis; L-histidine biosynthesis; L-histidine from 5-phospho-alpha-D-ribose 1-diphosphate: step 7/9.</text>
</comment>
<dbReference type="eggNOG" id="COG0079">
    <property type="taxonomic scope" value="Bacteria"/>
</dbReference>
<keyword evidence="6" id="KW-0368">Histidine biosynthesis</keyword>
<protein>
    <recommendedName>
        <fullName evidence="6">Histidinol-phosphate aminotransferase</fullName>
        <ecNumber evidence="6">2.6.1.9</ecNumber>
    </recommendedName>
    <alternativeName>
        <fullName evidence="6">Imidazole acetol-phosphate transaminase</fullName>
    </alternativeName>
</protein>
<keyword evidence="3 6" id="KW-0032">Aminotransferase</keyword>
<dbReference type="InterPro" id="IPR015422">
    <property type="entry name" value="PyrdxlP-dep_Trfase_small"/>
</dbReference>
<dbReference type="Proteomes" id="UP000014393">
    <property type="component" value="Unassembled WGS sequence"/>
</dbReference>
<dbReference type="HAMAP" id="MF_01023">
    <property type="entry name" value="HisC_aminotrans_2"/>
    <property type="match status" value="1"/>
</dbReference>
<dbReference type="EC" id="2.6.1.9" evidence="6"/>
<gene>
    <name evidence="6" type="primary">hisC</name>
    <name evidence="8" type="ORF">HMPREF9237_00280</name>
</gene>
<dbReference type="UniPathway" id="UPA00031">
    <property type="reaction ID" value="UER00012"/>
</dbReference>
<dbReference type="PROSITE" id="PS00599">
    <property type="entry name" value="AA_TRANSFER_CLASS_2"/>
    <property type="match status" value="1"/>
</dbReference>
<keyword evidence="9" id="KW-1185">Reference proteome</keyword>
<evidence type="ECO:0000313" key="9">
    <source>
        <dbReference type="Proteomes" id="UP000014393"/>
    </source>
</evidence>
<dbReference type="Gene3D" id="3.40.640.10">
    <property type="entry name" value="Type I PLP-dependent aspartate aminotransferase-like (Major domain)"/>
    <property type="match status" value="1"/>
</dbReference>
<dbReference type="NCBIfam" id="NF002878">
    <property type="entry name" value="PRK03321.1"/>
    <property type="match status" value="1"/>
</dbReference>
<dbReference type="Gene3D" id="3.90.1150.10">
    <property type="entry name" value="Aspartate Aminotransferase, domain 1"/>
    <property type="match status" value="1"/>
</dbReference>
<comment type="subunit">
    <text evidence="2 6">Homodimer.</text>
</comment>
<dbReference type="InterPro" id="IPR015421">
    <property type="entry name" value="PyrdxlP-dep_Trfase_major"/>
</dbReference>
<accession>S2W842</accession>
<evidence type="ECO:0000256" key="4">
    <source>
        <dbReference type="ARBA" id="ARBA00022679"/>
    </source>
</evidence>